<proteinExistence type="predicted"/>
<dbReference type="AlphaFoldDB" id="A0A3A9J9G6"/>
<dbReference type="GO" id="GO:0016740">
    <property type="term" value="F:transferase activity"/>
    <property type="evidence" value="ECO:0007669"/>
    <property type="project" value="UniProtKB-KW"/>
</dbReference>
<reference evidence="1 2" key="1">
    <citation type="submission" date="2018-09" db="EMBL/GenBank/DDBJ databases">
        <title>Roseomonas sp. nov., isolated from feces of Tibetan antelopes in the Qinghai-Tibet plateau, China.</title>
        <authorList>
            <person name="Tian Z."/>
        </authorList>
    </citation>
    <scope>NUCLEOTIDE SEQUENCE [LARGE SCALE GENOMIC DNA]</scope>
    <source>
        <strain evidence="1 2">Z24</strain>
    </source>
</reference>
<comment type="caution">
    <text evidence="1">The sequence shown here is derived from an EMBL/GenBank/DDBJ whole genome shotgun (WGS) entry which is preliminary data.</text>
</comment>
<dbReference type="Proteomes" id="UP000278036">
    <property type="component" value="Unassembled WGS sequence"/>
</dbReference>
<protein>
    <submittedName>
        <fullName evidence="1">CCA tRNA nucleotidyltransferase</fullName>
    </submittedName>
</protein>
<name>A0A3A9J9G6_9PROT</name>
<organism evidence="1 2">
    <name type="scientific">Teichococcus wenyumeiae</name>
    <dbReference type="NCBI Taxonomy" id="2478470"/>
    <lineage>
        <taxon>Bacteria</taxon>
        <taxon>Pseudomonadati</taxon>
        <taxon>Pseudomonadota</taxon>
        <taxon>Alphaproteobacteria</taxon>
        <taxon>Acetobacterales</taxon>
        <taxon>Roseomonadaceae</taxon>
        <taxon>Roseomonas</taxon>
    </lineage>
</organism>
<evidence type="ECO:0000313" key="1">
    <source>
        <dbReference type="EMBL" id="RKK03072.1"/>
    </source>
</evidence>
<sequence>GTPPGLPADLAWIAEASDGVDRSALRGRVAATPRPVFPLQGRDALAAGIPAGPGVGQALARVRQWWLQEGCTPDAQACRIMLERG</sequence>
<evidence type="ECO:0000313" key="2">
    <source>
        <dbReference type="Proteomes" id="UP000278036"/>
    </source>
</evidence>
<gene>
    <name evidence="1" type="ORF">D6Z83_16540</name>
</gene>
<keyword evidence="1" id="KW-0808">Transferase</keyword>
<dbReference type="SUPFAM" id="SSF81891">
    <property type="entry name" value="Poly A polymerase C-terminal region-like"/>
    <property type="match status" value="1"/>
</dbReference>
<dbReference type="InParanoid" id="A0A3A9J9G6"/>
<dbReference type="EMBL" id="RAQU01000107">
    <property type="protein sequence ID" value="RKK03072.1"/>
    <property type="molecule type" value="Genomic_DNA"/>
</dbReference>
<accession>A0A3A9J9G6</accession>
<feature type="non-terminal residue" evidence="1">
    <location>
        <position position="1"/>
    </location>
</feature>